<comment type="caution">
    <text evidence="1">The sequence shown here is derived from an EMBL/GenBank/DDBJ whole genome shotgun (WGS) entry which is preliminary data.</text>
</comment>
<dbReference type="SUPFAM" id="SSF52047">
    <property type="entry name" value="RNI-like"/>
    <property type="match status" value="1"/>
</dbReference>
<dbReference type="InterPro" id="IPR032675">
    <property type="entry name" value="LRR_dom_sf"/>
</dbReference>
<gene>
    <name evidence="1" type="ORF">EK21DRAFT_114752</name>
</gene>
<evidence type="ECO:0008006" key="3">
    <source>
        <dbReference type="Google" id="ProtNLM"/>
    </source>
</evidence>
<evidence type="ECO:0000313" key="2">
    <source>
        <dbReference type="Proteomes" id="UP000799777"/>
    </source>
</evidence>
<evidence type="ECO:0000313" key="1">
    <source>
        <dbReference type="EMBL" id="KAF2027532.1"/>
    </source>
</evidence>
<organism evidence="1 2">
    <name type="scientific">Setomelanomma holmii</name>
    <dbReference type="NCBI Taxonomy" id="210430"/>
    <lineage>
        <taxon>Eukaryota</taxon>
        <taxon>Fungi</taxon>
        <taxon>Dikarya</taxon>
        <taxon>Ascomycota</taxon>
        <taxon>Pezizomycotina</taxon>
        <taxon>Dothideomycetes</taxon>
        <taxon>Pleosporomycetidae</taxon>
        <taxon>Pleosporales</taxon>
        <taxon>Pleosporineae</taxon>
        <taxon>Phaeosphaeriaceae</taxon>
        <taxon>Setomelanomma</taxon>
    </lineage>
</organism>
<name>A0A9P4H5V4_9PLEO</name>
<dbReference type="EMBL" id="ML978225">
    <property type="protein sequence ID" value="KAF2027532.1"/>
    <property type="molecule type" value="Genomic_DNA"/>
</dbReference>
<protein>
    <recommendedName>
        <fullName evidence="3">F-box domain-containing protein</fullName>
    </recommendedName>
</protein>
<dbReference type="OrthoDB" id="3736058at2759"/>
<accession>A0A9P4H5V4</accession>
<dbReference type="AlphaFoldDB" id="A0A9P4H5V4"/>
<dbReference type="Proteomes" id="UP000799777">
    <property type="component" value="Unassembled WGS sequence"/>
</dbReference>
<proteinExistence type="predicted"/>
<sequence>MASLIDLPNELLAHICESAPNNYDERCKTLASLAKVNRRFHSFATHLLYRDFYCCCARHLQLFGRTILSDRSLAELVKHFGDRRDRMFDSSGRGCPMVWNVFALDQALEDVVVAWCPSLTIPHTPASFSFALACNCPNLQQLDVTNIGNLLIDHLKTGVFAKGHPSASFSQLCTLNIAVEGCRAYHMKYISLLFTITSLRSLSIDMAALNEDEENDMEEIEDVWQCTSGSSTLQELTLERCGLPAVWIAQMVTSCKTLREFHLEHYYWDSHQVYYPIVYSALQTHKNSLADVRINELNGCKVFSSIQPDLATLVSFHDFAALKHLDFPLHNFSFRKQSRTIEEVLPGSLEVLTIDLRSAREGFSDAFFISLAEAKARFLPRLKSVEVISRIEQFHRNGYLPLHFCHLRRMYSSYGFEFLYFLEFVQCEFKAAYMEPLLANMRSAGSDGLEIAERSSLEAGCLSRTYPSVACNSRSADAHHSKRSWGYMQDWAGPAEFNALT</sequence>
<keyword evidence="2" id="KW-1185">Reference proteome</keyword>
<dbReference type="Gene3D" id="3.80.10.10">
    <property type="entry name" value="Ribonuclease Inhibitor"/>
    <property type="match status" value="1"/>
</dbReference>
<reference evidence="1" key="1">
    <citation type="journal article" date="2020" name="Stud. Mycol.">
        <title>101 Dothideomycetes genomes: a test case for predicting lifestyles and emergence of pathogens.</title>
        <authorList>
            <person name="Haridas S."/>
            <person name="Albert R."/>
            <person name="Binder M."/>
            <person name="Bloem J."/>
            <person name="Labutti K."/>
            <person name="Salamov A."/>
            <person name="Andreopoulos B."/>
            <person name="Baker S."/>
            <person name="Barry K."/>
            <person name="Bills G."/>
            <person name="Bluhm B."/>
            <person name="Cannon C."/>
            <person name="Castanera R."/>
            <person name="Culley D."/>
            <person name="Daum C."/>
            <person name="Ezra D."/>
            <person name="Gonzalez J."/>
            <person name="Henrissat B."/>
            <person name="Kuo A."/>
            <person name="Liang C."/>
            <person name="Lipzen A."/>
            <person name="Lutzoni F."/>
            <person name="Magnuson J."/>
            <person name="Mondo S."/>
            <person name="Nolan M."/>
            <person name="Ohm R."/>
            <person name="Pangilinan J."/>
            <person name="Park H.-J."/>
            <person name="Ramirez L."/>
            <person name="Alfaro M."/>
            <person name="Sun H."/>
            <person name="Tritt A."/>
            <person name="Yoshinaga Y."/>
            <person name="Zwiers L.-H."/>
            <person name="Turgeon B."/>
            <person name="Goodwin S."/>
            <person name="Spatafora J."/>
            <person name="Crous P."/>
            <person name="Grigoriev I."/>
        </authorList>
    </citation>
    <scope>NUCLEOTIDE SEQUENCE</scope>
    <source>
        <strain evidence="1">CBS 110217</strain>
    </source>
</reference>